<evidence type="ECO:0000256" key="5">
    <source>
        <dbReference type="SAM" id="Phobius"/>
    </source>
</evidence>
<dbReference type="GO" id="GO:0016020">
    <property type="term" value="C:membrane"/>
    <property type="evidence" value="ECO:0007669"/>
    <property type="project" value="UniProtKB-SubCell"/>
</dbReference>
<evidence type="ECO:0000256" key="2">
    <source>
        <dbReference type="ARBA" id="ARBA00022692"/>
    </source>
</evidence>
<dbReference type="EMBL" id="CAFBPZ010000104">
    <property type="protein sequence ID" value="CAB5041418.1"/>
    <property type="molecule type" value="Genomic_DNA"/>
</dbReference>
<comment type="subcellular location">
    <subcellularLocation>
        <location evidence="1">Membrane</location>
        <topology evidence="1">Multi-pass membrane protein</topology>
    </subcellularLocation>
</comment>
<protein>
    <submittedName>
        <fullName evidence="7">Unannotated protein</fullName>
    </submittedName>
</protein>
<feature type="transmembrane region" description="Helical" evidence="5">
    <location>
        <begin position="52"/>
        <end position="74"/>
    </location>
</feature>
<feature type="transmembrane region" description="Helical" evidence="5">
    <location>
        <begin position="6"/>
        <end position="31"/>
    </location>
</feature>
<dbReference type="AlphaFoldDB" id="A0A6J7GT58"/>
<evidence type="ECO:0000259" key="6">
    <source>
        <dbReference type="Pfam" id="PF01794"/>
    </source>
</evidence>
<keyword evidence="4 5" id="KW-0472">Membrane</keyword>
<dbReference type="EMBL" id="CAFBMC010000090">
    <property type="protein sequence ID" value="CAB4907500.1"/>
    <property type="molecule type" value="Genomic_DNA"/>
</dbReference>
<sequence length="198" mass="21311">MGNIAWTWLGIRAAGITSWGLLTAVVLWGILLRTRILGHAASPTRLLDLHRWLGAVALGFLALHMVLLLFDAYLPFTISQILIPGLSSWETLPVALGVTAFWLLIPVSIVGRLRPRMKNAGASLFQRTHWLAYAAWPFATMHYILAGTDALESWSLALLIAGGALLVLGLLARGFIPSPGPTRAAGSVVVRSSANSNK</sequence>
<feature type="transmembrane region" description="Helical" evidence="5">
    <location>
        <begin position="94"/>
        <end position="110"/>
    </location>
</feature>
<feature type="transmembrane region" description="Helical" evidence="5">
    <location>
        <begin position="130"/>
        <end position="148"/>
    </location>
</feature>
<evidence type="ECO:0000256" key="1">
    <source>
        <dbReference type="ARBA" id="ARBA00004141"/>
    </source>
</evidence>
<gene>
    <name evidence="7" type="ORF">UFOPK3495_01362</name>
    <name evidence="8" type="ORF">UFOPK4237_01312</name>
</gene>
<dbReference type="Pfam" id="PF01794">
    <property type="entry name" value="Ferric_reduct"/>
    <property type="match status" value="1"/>
</dbReference>
<feature type="transmembrane region" description="Helical" evidence="5">
    <location>
        <begin position="154"/>
        <end position="176"/>
    </location>
</feature>
<name>A0A6J7GT58_9ZZZZ</name>
<dbReference type="InterPro" id="IPR013130">
    <property type="entry name" value="Fe3_Rdtase_TM_dom"/>
</dbReference>
<proteinExistence type="predicted"/>
<reference evidence="7" key="1">
    <citation type="submission" date="2020-05" db="EMBL/GenBank/DDBJ databases">
        <authorList>
            <person name="Chiriac C."/>
            <person name="Salcher M."/>
            <person name="Ghai R."/>
            <person name="Kavagutti S V."/>
        </authorList>
    </citation>
    <scope>NUCLEOTIDE SEQUENCE</scope>
</reference>
<evidence type="ECO:0000313" key="7">
    <source>
        <dbReference type="EMBL" id="CAB4907500.1"/>
    </source>
</evidence>
<keyword evidence="3 5" id="KW-1133">Transmembrane helix</keyword>
<organism evidence="7">
    <name type="scientific">freshwater metagenome</name>
    <dbReference type="NCBI Taxonomy" id="449393"/>
    <lineage>
        <taxon>unclassified sequences</taxon>
        <taxon>metagenomes</taxon>
        <taxon>ecological metagenomes</taxon>
    </lineage>
</organism>
<keyword evidence="2 5" id="KW-0812">Transmembrane</keyword>
<evidence type="ECO:0000256" key="3">
    <source>
        <dbReference type="ARBA" id="ARBA00022989"/>
    </source>
</evidence>
<evidence type="ECO:0000256" key="4">
    <source>
        <dbReference type="ARBA" id="ARBA00023136"/>
    </source>
</evidence>
<evidence type="ECO:0000313" key="8">
    <source>
        <dbReference type="EMBL" id="CAB5041418.1"/>
    </source>
</evidence>
<accession>A0A6J7GT58</accession>
<feature type="domain" description="Ferric oxidoreductase" evidence="6">
    <location>
        <begin position="14"/>
        <end position="139"/>
    </location>
</feature>